<name>A0ABV8A2I3_9DEIO</name>
<dbReference type="InterPro" id="IPR022907">
    <property type="entry name" value="VapC_family"/>
</dbReference>
<sequence length="140" mass="15533">MMYLLDTNVISEESRRVPDPGVAAWFAAQTVDHSFLSIVTLAEVEQGILRLGKTKRAAELTEFLLFVEAEYQGRILPIDRPVARTWSEITARAFRAGQPLGYADSWIAATALTHRLTVVTRNVADFQAAGVGIFNPWESP</sequence>
<keyword evidence="2 8" id="KW-1277">Toxin-antitoxin system</keyword>
<evidence type="ECO:0000256" key="7">
    <source>
        <dbReference type="ARBA" id="ARBA00038093"/>
    </source>
</evidence>
<evidence type="ECO:0000259" key="9">
    <source>
        <dbReference type="Pfam" id="PF01850"/>
    </source>
</evidence>
<dbReference type="PANTHER" id="PTHR33653">
    <property type="entry name" value="RIBONUCLEASE VAPC2"/>
    <property type="match status" value="1"/>
</dbReference>
<feature type="binding site" evidence="8">
    <location>
        <position position="6"/>
    </location>
    <ligand>
        <name>Mg(2+)</name>
        <dbReference type="ChEBI" id="CHEBI:18420"/>
    </ligand>
</feature>
<keyword evidence="6 8" id="KW-0460">Magnesium</keyword>
<accession>A0ABV8A2I3</accession>
<reference evidence="11" key="1">
    <citation type="journal article" date="2019" name="Int. J. Syst. Evol. Microbiol.">
        <title>The Global Catalogue of Microorganisms (GCM) 10K type strain sequencing project: providing services to taxonomists for standard genome sequencing and annotation.</title>
        <authorList>
            <consortium name="The Broad Institute Genomics Platform"/>
            <consortium name="The Broad Institute Genome Sequencing Center for Infectious Disease"/>
            <person name="Wu L."/>
            <person name="Ma J."/>
        </authorList>
    </citation>
    <scope>NUCLEOTIDE SEQUENCE [LARGE SCALE GENOMIC DNA]</scope>
    <source>
        <strain evidence="11">CCTCC AB 2013263</strain>
    </source>
</reference>
<dbReference type="Pfam" id="PF01850">
    <property type="entry name" value="PIN"/>
    <property type="match status" value="1"/>
</dbReference>
<dbReference type="Proteomes" id="UP001595748">
    <property type="component" value="Unassembled WGS sequence"/>
</dbReference>
<dbReference type="CDD" id="cd18746">
    <property type="entry name" value="PIN_VapC4-5_FitB-like"/>
    <property type="match status" value="1"/>
</dbReference>
<keyword evidence="5 8" id="KW-0378">Hydrolase</keyword>
<comment type="cofactor">
    <cofactor evidence="1 8">
        <name>Mg(2+)</name>
        <dbReference type="ChEBI" id="CHEBI:18420"/>
    </cofactor>
</comment>
<dbReference type="EMBL" id="JBHRZF010000025">
    <property type="protein sequence ID" value="MFC3859620.1"/>
    <property type="molecule type" value="Genomic_DNA"/>
</dbReference>
<keyword evidence="11" id="KW-1185">Reference proteome</keyword>
<comment type="caution">
    <text evidence="10">The sequence shown here is derived from an EMBL/GenBank/DDBJ whole genome shotgun (WGS) entry which is preliminary data.</text>
</comment>
<comment type="function">
    <text evidence="8">Toxic component of a toxin-antitoxin (TA) system. An RNase.</text>
</comment>
<feature type="domain" description="PIN" evidence="9">
    <location>
        <begin position="3"/>
        <end position="122"/>
    </location>
</feature>
<proteinExistence type="inferred from homology"/>
<dbReference type="Gene3D" id="3.40.50.1010">
    <property type="entry name" value="5'-nuclease"/>
    <property type="match status" value="1"/>
</dbReference>
<organism evidence="10 11">
    <name type="scientific">Deinococcus antarcticus</name>
    <dbReference type="NCBI Taxonomy" id="1298767"/>
    <lineage>
        <taxon>Bacteria</taxon>
        <taxon>Thermotogati</taxon>
        <taxon>Deinococcota</taxon>
        <taxon>Deinococci</taxon>
        <taxon>Deinococcales</taxon>
        <taxon>Deinococcaceae</taxon>
        <taxon>Deinococcus</taxon>
    </lineage>
</organism>
<evidence type="ECO:0000256" key="3">
    <source>
        <dbReference type="ARBA" id="ARBA00022722"/>
    </source>
</evidence>
<dbReference type="InterPro" id="IPR029060">
    <property type="entry name" value="PIN-like_dom_sf"/>
</dbReference>
<gene>
    <name evidence="8" type="primary">vapC</name>
    <name evidence="10" type="ORF">ACFOPQ_02425</name>
</gene>
<dbReference type="SUPFAM" id="SSF88723">
    <property type="entry name" value="PIN domain-like"/>
    <property type="match status" value="1"/>
</dbReference>
<dbReference type="HAMAP" id="MF_00265">
    <property type="entry name" value="VapC_Nob1"/>
    <property type="match status" value="1"/>
</dbReference>
<dbReference type="EC" id="3.1.-.-" evidence="8"/>
<evidence type="ECO:0000256" key="8">
    <source>
        <dbReference type="HAMAP-Rule" id="MF_00265"/>
    </source>
</evidence>
<keyword evidence="8" id="KW-0800">Toxin</keyword>
<evidence type="ECO:0000256" key="6">
    <source>
        <dbReference type="ARBA" id="ARBA00022842"/>
    </source>
</evidence>
<comment type="similarity">
    <text evidence="7 8">Belongs to the PINc/VapC protein family.</text>
</comment>
<evidence type="ECO:0000313" key="11">
    <source>
        <dbReference type="Proteomes" id="UP001595748"/>
    </source>
</evidence>
<dbReference type="InterPro" id="IPR050556">
    <property type="entry name" value="Type_II_TA_system_RNase"/>
</dbReference>
<feature type="binding site" evidence="8">
    <location>
        <position position="104"/>
    </location>
    <ligand>
        <name>Mg(2+)</name>
        <dbReference type="ChEBI" id="CHEBI:18420"/>
    </ligand>
</feature>
<evidence type="ECO:0000256" key="5">
    <source>
        <dbReference type="ARBA" id="ARBA00022801"/>
    </source>
</evidence>
<evidence type="ECO:0000313" key="10">
    <source>
        <dbReference type="EMBL" id="MFC3859620.1"/>
    </source>
</evidence>
<evidence type="ECO:0000256" key="1">
    <source>
        <dbReference type="ARBA" id="ARBA00001946"/>
    </source>
</evidence>
<keyword evidence="4 8" id="KW-0479">Metal-binding</keyword>
<dbReference type="PANTHER" id="PTHR33653:SF1">
    <property type="entry name" value="RIBONUCLEASE VAPC2"/>
    <property type="match status" value="1"/>
</dbReference>
<evidence type="ECO:0000256" key="2">
    <source>
        <dbReference type="ARBA" id="ARBA00022649"/>
    </source>
</evidence>
<protein>
    <recommendedName>
        <fullName evidence="8">Ribonuclease VapC</fullName>
        <shortName evidence="8">RNase VapC</shortName>
        <ecNumber evidence="8">3.1.-.-</ecNumber>
    </recommendedName>
    <alternativeName>
        <fullName evidence="8">Toxin VapC</fullName>
    </alternativeName>
</protein>
<evidence type="ECO:0000256" key="4">
    <source>
        <dbReference type="ARBA" id="ARBA00022723"/>
    </source>
</evidence>
<dbReference type="RefSeq" id="WP_380075782.1">
    <property type="nucleotide sequence ID" value="NZ_JBHRZF010000025.1"/>
</dbReference>
<dbReference type="InterPro" id="IPR002716">
    <property type="entry name" value="PIN_dom"/>
</dbReference>
<keyword evidence="3 8" id="KW-0540">Nuclease</keyword>